<reference evidence="4" key="2">
    <citation type="submission" date="2025-08" db="UniProtKB">
        <authorList>
            <consortium name="Ensembl"/>
        </authorList>
    </citation>
    <scope>IDENTIFICATION</scope>
</reference>
<accession>A0A8C3B8H2</accession>
<feature type="region of interest" description="Disordered" evidence="2">
    <location>
        <begin position="972"/>
        <end position="1009"/>
    </location>
</feature>
<feature type="region of interest" description="Disordered" evidence="2">
    <location>
        <begin position="706"/>
        <end position="728"/>
    </location>
</feature>
<reference evidence="4" key="3">
    <citation type="submission" date="2025-09" db="UniProtKB">
        <authorList>
            <consortium name="Ensembl"/>
        </authorList>
    </citation>
    <scope>IDENTIFICATION</scope>
</reference>
<dbReference type="InterPro" id="IPR029326">
    <property type="entry name" value="SSFA2_C"/>
</dbReference>
<evidence type="ECO:0000256" key="1">
    <source>
        <dbReference type="ARBA" id="ARBA00023054"/>
    </source>
</evidence>
<evidence type="ECO:0000313" key="4">
    <source>
        <dbReference type="Ensembl" id="ENSCMMP00000003242.1"/>
    </source>
</evidence>
<dbReference type="Ensembl" id="ENSCMMT00000003635.1">
    <property type="protein sequence ID" value="ENSCMMP00000003242.1"/>
    <property type="gene ID" value="ENSCMMG00000002117.1"/>
</dbReference>
<dbReference type="Proteomes" id="UP000694556">
    <property type="component" value="Chromosome 2"/>
</dbReference>
<evidence type="ECO:0000256" key="2">
    <source>
        <dbReference type="SAM" id="MobiDB-lite"/>
    </source>
</evidence>
<evidence type="ECO:0000313" key="5">
    <source>
        <dbReference type="Proteomes" id="UP000694556"/>
    </source>
</evidence>
<organism evidence="4 5">
    <name type="scientific">Cairina moschata</name>
    <name type="common">Muscovy duck</name>
    <dbReference type="NCBI Taxonomy" id="8855"/>
    <lineage>
        <taxon>Eukaryota</taxon>
        <taxon>Metazoa</taxon>
        <taxon>Chordata</taxon>
        <taxon>Craniata</taxon>
        <taxon>Vertebrata</taxon>
        <taxon>Euteleostomi</taxon>
        <taxon>Archelosauria</taxon>
        <taxon>Archosauria</taxon>
        <taxon>Dinosauria</taxon>
        <taxon>Saurischia</taxon>
        <taxon>Theropoda</taxon>
        <taxon>Coelurosauria</taxon>
        <taxon>Aves</taxon>
        <taxon>Neognathae</taxon>
        <taxon>Galloanserae</taxon>
        <taxon>Anseriformes</taxon>
        <taxon>Anatidae</taxon>
        <taxon>Anatinae</taxon>
        <taxon>Cairina</taxon>
    </lineage>
</organism>
<dbReference type="Pfam" id="PF14723">
    <property type="entry name" value="SSFA2_C"/>
    <property type="match status" value="1"/>
</dbReference>
<name>A0A8C3B8H2_CAIMO</name>
<keyword evidence="1" id="KW-0175">Coiled coil</keyword>
<dbReference type="GO" id="GO:0005102">
    <property type="term" value="F:signaling receptor binding"/>
    <property type="evidence" value="ECO:0007669"/>
    <property type="project" value="InterPro"/>
</dbReference>
<proteinExistence type="predicted"/>
<dbReference type="PANTHER" id="PTHR17469:SF14">
    <property type="entry name" value="PROTEIN ITPRID1"/>
    <property type="match status" value="1"/>
</dbReference>
<dbReference type="PANTHER" id="PTHR17469">
    <property type="entry name" value="SPERM SPECIFIC ANTIGEN 2-RELATED"/>
    <property type="match status" value="1"/>
</dbReference>
<feature type="compositionally biased region" description="Polar residues" evidence="2">
    <location>
        <begin position="711"/>
        <end position="722"/>
    </location>
</feature>
<dbReference type="Pfam" id="PF14722">
    <property type="entry name" value="KRAP_IP3R_bind"/>
    <property type="match status" value="1"/>
</dbReference>
<evidence type="ECO:0000259" key="3">
    <source>
        <dbReference type="SMART" id="SM01257"/>
    </source>
</evidence>
<dbReference type="SMART" id="SM01257">
    <property type="entry name" value="KRAP_IP3R_bind"/>
    <property type="match status" value="1"/>
</dbReference>
<reference evidence="4" key="1">
    <citation type="submission" date="2018-09" db="EMBL/GenBank/DDBJ databases">
        <title>Common duck and Muscovy duck high density SNP chip.</title>
        <authorList>
            <person name="Vignal A."/>
            <person name="Thebault N."/>
            <person name="Warren W.C."/>
        </authorList>
    </citation>
    <scope>NUCLEOTIDE SEQUENCE [LARGE SCALE GENOMIC DNA]</scope>
</reference>
<dbReference type="InterPro" id="IPR043444">
    <property type="entry name" value="TESPA1-like"/>
</dbReference>
<sequence length="1038" mass="113959">MSRCNSLSSAHSVTGVPQSITEWLALWEKDPVEILLDLGFGTEEPDVCTKIPPRFLSGASVAKGINIRVFLEAQKQRMDIEQPNLYGRFRQLEVLDHVTNALSSLLTNVNTQQTVAQDTGKVETDLLGAAKTRAVVTQAKRRRIGQLLRRASRQTALLKRGSLAPGEVHLPGMKEQPHPCADTAERGTIQVGFSAHVTLGSLTQEQTSRDKGSLAYPPALPGKTWASSHLVTKQPQLSSGCEVPAKDRPRRETHLLLAHTLKKAAGLHCKPPDSFEMEEIQSFDDEIPCGNAPDTTSEVMVTRTSSCQSDSSGFMEELPEPLVLQNAPLSGEMNIISDNYNEETALSHRTEFPMLNQDFQQNPDDCVTEVFITAYESILTVSKPTRACSDQGEEISLLLTAENGDYQAGNGELQSLVQERLHDMDKKEYKTGRKQLEKEECVKQYTPCFKSDTQDEGDPISSKSDHQFCFSTGHKNANIAFTELSDTNHAVISEGKHRGNNEGERCLTEKHIGFAYQENAHGSSIEHVKGQWWGQEMVGKDGTLLAVNEETNRQMLCNLDSNAKNTIYFSERGLPETLCQGMAVQSASSATSSSSSQVSCSPLCCLAEGPGLSSPEDQQTGSIREMLGADKPEQAGTVQNCEMTRTPLKSVTVQMPSGLEFTSRVKCKGQNAPCIESLAKDDPVDMFSVLALPEGCRLVWSDAGTSKDGVKQTTESSSQTDTLTRKTRPSPLLCPPHSHLTKSASLDSMLFGKYRSHHWGETSGITGAQGNHCCRCCCHSCCSGTYPVAVSPHRLVGCCSNHATTELQLLKTLTLLQKTAMRNLPPEIDLMKISCQHFREKLDEIEQHLTEQQALLSDVMPDEGREESRNLQLLRQAIRREVAELEFQLNDRTCQVREGILMQLDQLLVEQSHLFSELGLSDWKGERNAQNKQALPDAADTVHPRSGCSEMVLQGAPSKNITAAGSLSALQPGAPLAPFSTKTVPELNSDESDPQEPSTSKKEIKGPPQAKMDFKTFICNLKKYFRSPLGNDSAEGKD</sequence>
<feature type="domain" description="ITPR-interacting" evidence="3">
    <location>
        <begin position="1"/>
        <end position="155"/>
    </location>
</feature>
<protein>
    <submittedName>
        <fullName evidence="4">ITPR interacting domain containing 1</fullName>
    </submittedName>
</protein>
<dbReference type="AlphaFoldDB" id="A0A8C3B8H2"/>
<keyword evidence="5" id="KW-1185">Reference proteome</keyword>
<dbReference type="InterPro" id="IPR029325">
    <property type="entry name" value="ITPR-bd"/>
</dbReference>